<evidence type="ECO:0000313" key="13">
    <source>
        <dbReference type="EMBL" id="RYP00694.1"/>
    </source>
</evidence>
<keyword evidence="14" id="KW-1185">Reference proteome</keyword>
<evidence type="ECO:0000256" key="5">
    <source>
        <dbReference type="ARBA" id="ARBA00022475"/>
    </source>
</evidence>
<comment type="caution">
    <text evidence="13">The sequence shown here is derived from an EMBL/GenBank/DDBJ whole genome shotgun (WGS) entry which is preliminary data.</text>
</comment>
<evidence type="ECO:0000256" key="8">
    <source>
        <dbReference type="ARBA" id="ARBA00023065"/>
    </source>
</evidence>
<evidence type="ECO:0000256" key="4">
    <source>
        <dbReference type="ARBA" id="ARBA00022448"/>
    </source>
</evidence>
<dbReference type="GO" id="GO:0005886">
    <property type="term" value="C:plasma membrane"/>
    <property type="evidence" value="ECO:0007669"/>
    <property type="project" value="UniProtKB-SubCell"/>
</dbReference>
<dbReference type="Gene3D" id="1.20.1250.20">
    <property type="entry name" value="MFS general substrate transporter like domains"/>
    <property type="match status" value="1"/>
</dbReference>
<evidence type="ECO:0000256" key="2">
    <source>
        <dbReference type="ARBA" id="ARBA00004651"/>
    </source>
</evidence>
<keyword evidence="8" id="KW-0406">Ion transport</keyword>
<dbReference type="SUPFAM" id="SSF103473">
    <property type="entry name" value="MFS general substrate transporter"/>
    <property type="match status" value="1"/>
</dbReference>
<dbReference type="Proteomes" id="UP000293360">
    <property type="component" value="Unassembled WGS sequence"/>
</dbReference>
<feature type="transmembrane region" description="Helical" evidence="12">
    <location>
        <begin position="147"/>
        <end position="177"/>
    </location>
</feature>
<keyword evidence="5" id="KW-1003">Cell membrane</keyword>
<evidence type="ECO:0000256" key="12">
    <source>
        <dbReference type="SAM" id="Phobius"/>
    </source>
</evidence>
<feature type="transmembrane region" description="Helical" evidence="12">
    <location>
        <begin position="363"/>
        <end position="383"/>
    </location>
</feature>
<feature type="transmembrane region" description="Helical" evidence="12">
    <location>
        <begin position="78"/>
        <end position="101"/>
    </location>
</feature>
<keyword evidence="6 12" id="KW-0812">Transmembrane</keyword>
<evidence type="ECO:0000256" key="10">
    <source>
        <dbReference type="ARBA" id="ARBA00030646"/>
    </source>
</evidence>
<dbReference type="GO" id="GO:0006811">
    <property type="term" value="P:monoatomic ion transport"/>
    <property type="evidence" value="ECO:0007669"/>
    <property type="project" value="UniProtKB-KW"/>
</dbReference>
<feature type="transmembrane region" description="Helical" evidence="12">
    <location>
        <begin position="183"/>
        <end position="201"/>
    </location>
</feature>
<comment type="function">
    <text evidence="1">Mediates high-affinity intracellular uptake of the rare oligo-element molybdenum.</text>
</comment>
<protein>
    <recommendedName>
        <fullName evidence="3">Molybdate-anion transporter</fullName>
    </recommendedName>
    <alternativeName>
        <fullName evidence="10">Major facilitator superfamily domain-containing protein 5</fullName>
    </alternativeName>
    <alternativeName>
        <fullName evidence="11">Molybdate transporter 2 homolog</fullName>
    </alternativeName>
</protein>
<keyword evidence="4" id="KW-0813">Transport</keyword>
<proteinExistence type="predicted"/>
<name>A0A4Q4T4T5_9PEZI</name>
<evidence type="ECO:0000256" key="3">
    <source>
        <dbReference type="ARBA" id="ARBA00021242"/>
    </source>
</evidence>
<feature type="transmembrane region" description="Helical" evidence="12">
    <location>
        <begin position="421"/>
        <end position="441"/>
    </location>
</feature>
<sequence length="502" mass="53282">MGLDIYWIGLLVLAPTVAFAAGHNVILRNCGPYVYTLLRDEKGLLESTVALLYTTSYTSAAATAFATGWLADRFGRRAACLAFCCVHALASASVLAGALAILFIGRAAAGVGIALLRTVFESWMVAEYNARGFGQGGGGGDGGGFRLSAMFGLMTTANCITAILAGFLGYCVVLALGSKTGPFLVGMVLDVCAAVLILRTWNENRDTGGGNDRATVTETPLDIDNATRPDKARERGIASGILGDARVWALSFVFCCFEGTIFLLRFFWPATPQEAHARDHPEEDAEAAAAAVPYGVTFACFMATMVMGALLFNALAQHHGDADVYYPCSKTTSDCGNISDNPSSRIDSEHSWKRDVAAVLTPTRLLAVALFLRGVSFLVVAFARAELHLFVAFLVLEACNGVYLPSMAFHRSAVVGDDGRASVYGIMNVPLFVFVIVALCTTSGRGGEHPQTIFMVCAALLLVAVVASVVGLGSLCRPRGFSQLAGRDCENVDCKKQEARKK</sequence>
<feature type="transmembrane region" description="Helical" evidence="12">
    <location>
        <begin position="288"/>
        <end position="312"/>
    </location>
</feature>
<feature type="transmembrane region" description="Helical" evidence="12">
    <location>
        <begin position="247"/>
        <end position="268"/>
    </location>
</feature>
<reference evidence="13 14" key="1">
    <citation type="submission" date="2018-06" db="EMBL/GenBank/DDBJ databases">
        <title>Complete Genomes of Monosporascus.</title>
        <authorList>
            <person name="Robinson A.J."/>
            <person name="Natvig D.O."/>
        </authorList>
    </citation>
    <scope>NUCLEOTIDE SEQUENCE [LARGE SCALE GENOMIC DNA]</scope>
    <source>
        <strain evidence="13 14">CBS 110550</strain>
    </source>
</reference>
<dbReference type="OrthoDB" id="263957at2759"/>
<comment type="subcellular location">
    <subcellularLocation>
        <location evidence="2">Cell membrane</location>
        <topology evidence="2">Multi-pass membrane protein</topology>
    </subcellularLocation>
</comment>
<dbReference type="Pfam" id="PF05631">
    <property type="entry name" value="MFS_5"/>
    <property type="match status" value="1"/>
</dbReference>
<feature type="transmembrane region" description="Helical" evidence="12">
    <location>
        <begin position="7"/>
        <end position="27"/>
    </location>
</feature>
<evidence type="ECO:0000313" key="14">
    <source>
        <dbReference type="Proteomes" id="UP000293360"/>
    </source>
</evidence>
<dbReference type="GO" id="GO:0015098">
    <property type="term" value="F:molybdate ion transmembrane transporter activity"/>
    <property type="evidence" value="ECO:0007669"/>
    <property type="project" value="InterPro"/>
</dbReference>
<feature type="transmembrane region" description="Helical" evidence="12">
    <location>
        <begin position="453"/>
        <end position="475"/>
    </location>
</feature>
<evidence type="ECO:0000256" key="1">
    <source>
        <dbReference type="ARBA" id="ARBA00003019"/>
    </source>
</evidence>
<accession>A0A4Q4T4T5</accession>
<dbReference type="InterPro" id="IPR008509">
    <property type="entry name" value="MOT2/MFSD5"/>
</dbReference>
<evidence type="ECO:0000256" key="7">
    <source>
        <dbReference type="ARBA" id="ARBA00022989"/>
    </source>
</evidence>
<gene>
    <name evidence="13" type="ORF">DL764_006432</name>
</gene>
<dbReference type="AlphaFoldDB" id="A0A4Q4T4T5"/>
<dbReference type="EMBL" id="QJNU01000379">
    <property type="protein sequence ID" value="RYP00694.1"/>
    <property type="molecule type" value="Genomic_DNA"/>
</dbReference>
<keyword evidence="7 12" id="KW-1133">Transmembrane helix</keyword>
<dbReference type="PANTHER" id="PTHR23516:SF1">
    <property type="entry name" value="MOLYBDATE-ANION TRANSPORTER"/>
    <property type="match status" value="1"/>
</dbReference>
<dbReference type="InterPro" id="IPR036259">
    <property type="entry name" value="MFS_trans_sf"/>
</dbReference>
<feature type="transmembrane region" description="Helical" evidence="12">
    <location>
        <begin position="47"/>
        <end position="71"/>
    </location>
</feature>
<evidence type="ECO:0000256" key="6">
    <source>
        <dbReference type="ARBA" id="ARBA00022692"/>
    </source>
</evidence>
<organism evidence="13 14">
    <name type="scientific">Monosporascus ibericus</name>
    <dbReference type="NCBI Taxonomy" id="155417"/>
    <lineage>
        <taxon>Eukaryota</taxon>
        <taxon>Fungi</taxon>
        <taxon>Dikarya</taxon>
        <taxon>Ascomycota</taxon>
        <taxon>Pezizomycotina</taxon>
        <taxon>Sordariomycetes</taxon>
        <taxon>Xylariomycetidae</taxon>
        <taxon>Xylariales</taxon>
        <taxon>Xylariales incertae sedis</taxon>
        <taxon>Monosporascus</taxon>
    </lineage>
</organism>
<evidence type="ECO:0000256" key="9">
    <source>
        <dbReference type="ARBA" id="ARBA00023136"/>
    </source>
</evidence>
<evidence type="ECO:0000256" key="11">
    <source>
        <dbReference type="ARBA" id="ARBA00032555"/>
    </source>
</evidence>
<keyword evidence="9 12" id="KW-0472">Membrane</keyword>
<feature type="transmembrane region" description="Helical" evidence="12">
    <location>
        <begin position="389"/>
        <end position="409"/>
    </location>
</feature>
<dbReference type="PANTHER" id="PTHR23516">
    <property type="entry name" value="SAM (S-ADENOSYL METHIONINE) TRANSPORTER"/>
    <property type="match status" value="1"/>
</dbReference>